<dbReference type="Gene3D" id="1.10.3160.10">
    <property type="entry name" value="Bbcrasp-1"/>
    <property type="match status" value="1"/>
</dbReference>
<dbReference type="RefSeq" id="WP_025444116.1">
    <property type="nucleotide sequence ID" value="NZ_CP024206.2"/>
</dbReference>
<proteinExistence type="predicted"/>
<evidence type="ECO:0000313" key="1">
    <source>
        <dbReference type="EMBL" id="ATQ16451.1"/>
    </source>
</evidence>
<gene>
    <name evidence="1" type="ORF">CNO13_04520</name>
    <name evidence="2" type="ORF">EZU67_04495</name>
</gene>
<evidence type="ECO:0000313" key="2">
    <source>
        <dbReference type="EMBL" id="QBK62432.1"/>
    </source>
</evidence>
<keyword evidence="2" id="KW-0614">Plasmid</keyword>
<geneLocation type="plasmid" evidence="1 3">
    <name>pYekat-1-lp72</name>
</geneLocation>
<dbReference type="Proteomes" id="UP000230633">
    <property type="component" value="Plasmid pYekat-1-lp72"/>
</dbReference>
<sequence>MDEKCRAFNELRRKLVEFRQEFESQRAIFFPKEMQLKVHFKGALSEIYYPSDLEEIYGALGYDVEVISSLGKVFKKLNFRCLSDGDTKVVTNLLNGLMRVANLIQTLFSDVLNQIKLNMLKSRDINDLKKINLHLVQFIGHIKDLKLKIKTGILSSALKKNAEGIVKELKEGILVSHKVMIRNIHDRLFDIVELVELA</sequence>
<reference evidence="4" key="1">
    <citation type="submission" date="2019-03" db="EMBL/GenBank/DDBJ databases">
        <title>Whole genome sequencing of Borrelia miyamotoi strains isolated at the Russian territory.</title>
        <authorList>
            <person name="Kuleshov K.V."/>
            <person name="Platonov A.E."/>
            <person name="Goptar I.A."/>
            <person name="Shipulin G.A."/>
            <person name="Markelov M.L."/>
            <person name="Koetsveld J."/>
            <person name="Kolyasnikova N.M."/>
            <person name="Sarksyan D.S."/>
            <person name="Toporkova M.G."/>
            <person name="Hovius J.W."/>
        </authorList>
    </citation>
    <scope>NUCLEOTIDE SEQUENCE [LARGE SCALE GENOMIC DNA]</scope>
    <source>
        <strain evidence="1">Yekat-1</strain>
        <strain evidence="4">Yekat-76</strain>
        <plasmid evidence="4">lp72</plasmid>
        <plasmid evidence="1">pYekat-1-lp72</plasmid>
    </source>
</reference>
<geneLocation type="plasmid" evidence="2 4">
    <name>lp72</name>
</geneLocation>
<protein>
    <submittedName>
        <fullName evidence="2">Uncharacterized protein</fullName>
    </submittedName>
</protein>
<organism evidence="2 4">
    <name type="scientific">Borrelia miyamotoi</name>
    <dbReference type="NCBI Taxonomy" id="47466"/>
    <lineage>
        <taxon>Bacteria</taxon>
        <taxon>Pseudomonadati</taxon>
        <taxon>Spirochaetota</taxon>
        <taxon>Spirochaetia</taxon>
        <taxon>Spirochaetales</taxon>
        <taxon>Borreliaceae</taxon>
        <taxon>Borrelia</taxon>
    </lineage>
</organism>
<keyword evidence="3" id="KW-1185">Reference proteome</keyword>
<evidence type="ECO:0000313" key="3">
    <source>
        <dbReference type="Proteomes" id="UP000230633"/>
    </source>
</evidence>
<reference evidence="2" key="2">
    <citation type="submission" date="2022-12" db="EMBL/GenBank/DDBJ databases">
        <title>Whole genome sequencing of Borrelia miyamotoi strains isolated at the Russian territory.</title>
        <authorList>
            <person name="Kuleshov K.V."/>
            <person name="Platonov A.E."/>
            <person name="Goptar I.A."/>
            <person name="Shipulin G.A."/>
            <person name="Markelov M.L."/>
            <person name="Koetsveld J."/>
            <person name="Kolyasnikova N.M."/>
            <person name="Sarksyan D.S."/>
            <person name="Toporkova M.G."/>
            <person name="Hovius J.W."/>
        </authorList>
    </citation>
    <scope>NUCLEOTIDE SEQUENCE</scope>
    <source>
        <strain evidence="3">Yekat-1</strain>
        <strain evidence="2">Yekat-76</strain>
        <plasmid evidence="2">lp72</plasmid>
        <plasmid evidence="3">pYekat-1-lp72</plasmid>
    </source>
</reference>
<dbReference type="AlphaFoldDB" id="A0AAP9CGH5"/>
<name>A0AAP9CGH5_9SPIR</name>
<accession>A0AAP9CGH5</accession>
<evidence type="ECO:0000313" key="4">
    <source>
        <dbReference type="Proteomes" id="UP000291995"/>
    </source>
</evidence>
<dbReference type="Proteomes" id="UP000291995">
    <property type="component" value="Plasmid lp72"/>
</dbReference>
<dbReference type="EMBL" id="CP036558">
    <property type="protein sequence ID" value="QBK62432.1"/>
    <property type="molecule type" value="Genomic_DNA"/>
</dbReference>
<dbReference type="EMBL" id="CP024334">
    <property type="protein sequence ID" value="ATQ16451.1"/>
    <property type="molecule type" value="Genomic_DNA"/>
</dbReference>